<dbReference type="GO" id="GO:0016462">
    <property type="term" value="F:pyrophosphatase activity"/>
    <property type="evidence" value="ECO:0007669"/>
    <property type="project" value="InterPro"/>
</dbReference>
<dbReference type="EMBL" id="FOCO01000008">
    <property type="protein sequence ID" value="SEN16919.1"/>
    <property type="molecule type" value="Genomic_DNA"/>
</dbReference>
<comment type="cofactor">
    <cofactor evidence="1">
        <name>Mg(2+)</name>
        <dbReference type="ChEBI" id="CHEBI:18420"/>
    </cofactor>
</comment>
<dbReference type="RefSeq" id="WP_050520165.1">
    <property type="nucleotide sequence ID" value="NZ_LGHU01000072.1"/>
</dbReference>
<dbReference type="Pfam" id="PF00293">
    <property type="entry name" value="NUDIX"/>
    <property type="match status" value="1"/>
</dbReference>
<evidence type="ECO:0000313" key="6">
    <source>
        <dbReference type="EMBL" id="SEN16919.1"/>
    </source>
</evidence>
<evidence type="ECO:0000256" key="2">
    <source>
        <dbReference type="ARBA" id="ARBA00022723"/>
    </source>
</evidence>
<name>A0A1H8EBM7_9RHOB</name>
<dbReference type="OrthoDB" id="7066910at2"/>
<feature type="domain" description="Nudix hydrolase" evidence="5">
    <location>
        <begin position="7"/>
        <end position="141"/>
    </location>
</feature>
<accession>A0A1H8EBM7</accession>
<dbReference type="GO" id="GO:0046872">
    <property type="term" value="F:metal ion binding"/>
    <property type="evidence" value="ECO:0007669"/>
    <property type="project" value="UniProtKB-KW"/>
</dbReference>
<evidence type="ECO:0000256" key="3">
    <source>
        <dbReference type="ARBA" id="ARBA00022801"/>
    </source>
</evidence>
<evidence type="ECO:0000256" key="1">
    <source>
        <dbReference type="ARBA" id="ARBA00001946"/>
    </source>
</evidence>
<dbReference type="PROSITE" id="PS51462">
    <property type="entry name" value="NUDIX"/>
    <property type="match status" value="1"/>
</dbReference>
<organism evidence="6 7">
    <name type="scientific">Pseudorhodobacter antarcticus</name>
    <dbReference type="NCBI Taxonomy" id="1077947"/>
    <lineage>
        <taxon>Bacteria</taxon>
        <taxon>Pseudomonadati</taxon>
        <taxon>Pseudomonadota</taxon>
        <taxon>Alphaproteobacteria</taxon>
        <taxon>Rhodobacterales</taxon>
        <taxon>Paracoccaceae</taxon>
        <taxon>Pseudorhodobacter</taxon>
    </lineage>
</organism>
<dbReference type="PANTHER" id="PTHR12629:SF0">
    <property type="entry name" value="DIPHOSPHOINOSITOL-POLYPHOSPHATE DIPHOSPHATASE"/>
    <property type="match status" value="1"/>
</dbReference>
<dbReference type="Proteomes" id="UP000183002">
    <property type="component" value="Unassembled WGS sequence"/>
</dbReference>
<dbReference type="STRING" id="1077947.SAMN05216227_1008130"/>
<dbReference type="InterPro" id="IPR000086">
    <property type="entry name" value="NUDIX_hydrolase_dom"/>
</dbReference>
<dbReference type="AlphaFoldDB" id="A0A1H8EBM7"/>
<dbReference type="CDD" id="cd04666">
    <property type="entry name" value="NUDIX_DIPP2_like_Nudt4"/>
    <property type="match status" value="1"/>
</dbReference>
<dbReference type="InterPro" id="IPR047198">
    <property type="entry name" value="DDP-like_NUDIX"/>
</dbReference>
<sequence length="154" mass="16955">MTDPTFKTQIGALCWRLGKNGAEILLISSRDTGRWVIPKGWAMQGRSGPEAAAIEAWEEAGVKGTIAPAKLGAFTYDKIRKRDTKFESAHPCVVDVFPLQVTKFAGEFPEQRQRRRKWFAPEHAARKVAEAGLKSLLAAFKPPHAAPKGDDARA</sequence>
<reference evidence="6 7" key="1">
    <citation type="submission" date="2016-10" db="EMBL/GenBank/DDBJ databases">
        <authorList>
            <person name="de Groot N.N."/>
        </authorList>
    </citation>
    <scope>NUCLEOTIDE SEQUENCE [LARGE SCALE GENOMIC DNA]</scope>
    <source>
        <strain evidence="6 7">CGMCC 1.10836</strain>
    </source>
</reference>
<evidence type="ECO:0000256" key="4">
    <source>
        <dbReference type="ARBA" id="ARBA00022842"/>
    </source>
</evidence>
<protein>
    <submittedName>
        <fullName evidence="6">8-oxo-dGTP pyrophosphatase MutT, NUDIX family</fullName>
    </submittedName>
</protein>
<proteinExistence type="predicted"/>
<gene>
    <name evidence="6" type="ORF">SAMN05216227_1008130</name>
</gene>
<dbReference type="SUPFAM" id="SSF55811">
    <property type="entry name" value="Nudix"/>
    <property type="match status" value="1"/>
</dbReference>
<keyword evidence="2" id="KW-0479">Metal-binding</keyword>
<keyword evidence="4" id="KW-0460">Magnesium</keyword>
<keyword evidence="3" id="KW-0378">Hydrolase</keyword>
<dbReference type="InterPro" id="IPR015797">
    <property type="entry name" value="NUDIX_hydrolase-like_dom_sf"/>
</dbReference>
<dbReference type="GO" id="GO:0005737">
    <property type="term" value="C:cytoplasm"/>
    <property type="evidence" value="ECO:0007669"/>
    <property type="project" value="TreeGrafter"/>
</dbReference>
<keyword evidence="7" id="KW-1185">Reference proteome</keyword>
<evidence type="ECO:0000259" key="5">
    <source>
        <dbReference type="PROSITE" id="PS51462"/>
    </source>
</evidence>
<dbReference type="PANTHER" id="PTHR12629">
    <property type="entry name" value="DIPHOSPHOINOSITOL POLYPHOSPHATE PHOSPHOHYDROLASE"/>
    <property type="match status" value="1"/>
</dbReference>
<evidence type="ECO:0000313" key="7">
    <source>
        <dbReference type="Proteomes" id="UP000183002"/>
    </source>
</evidence>
<dbReference type="Gene3D" id="3.90.79.10">
    <property type="entry name" value="Nucleoside Triphosphate Pyrophosphohydrolase"/>
    <property type="match status" value="1"/>
</dbReference>